<dbReference type="RefSeq" id="WP_345438136.1">
    <property type="nucleotide sequence ID" value="NZ_BAABHK010000015.1"/>
</dbReference>
<proteinExistence type="predicted"/>
<organism evidence="1 2">
    <name type="scientific">Actinoallomurus vinaceus</name>
    <dbReference type="NCBI Taxonomy" id="1080074"/>
    <lineage>
        <taxon>Bacteria</taxon>
        <taxon>Bacillati</taxon>
        <taxon>Actinomycetota</taxon>
        <taxon>Actinomycetes</taxon>
        <taxon>Streptosporangiales</taxon>
        <taxon>Thermomonosporaceae</taxon>
        <taxon>Actinoallomurus</taxon>
    </lineage>
</organism>
<dbReference type="Proteomes" id="UP001501442">
    <property type="component" value="Unassembled WGS sequence"/>
</dbReference>
<sequence length="191" mass="21271">MYDQLDGLTELFRAEMNLSTWVAAVRSQYDRLRWPAPPSGRTDHEVSGEEVWSVITRAIADGLMFVLAMNQVADAARAVRFYTPGHVVESVDEAIASFEGACPDRQHLRNAVAHYSDYLRGTGHSQRGASPMAEYGIVDNLSSFYFFTDEHSLPLEMEFREAVEAAENLGRAIQNVLRAARKGNRADTGES</sequence>
<name>A0ABP8UMX7_9ACTN</name>
<reference evidence="2" key="1">
    <citation type="journal article" date="2019" name="Int. J. Syst. Evol. Microbiol.">
        <title>The Global Catalogue of Microorganisms (GCM) 10K type strain sequencing project: providing services to taxonomists for standard genome sequencing and annotation.</title>
        <authorList>
            <consortium name="The Broad Institute Genomics Platform"/>
            <consortium name="The Broad Institute Genome Sequencing Center for Infectious Disease"/>
            <person name="Wu L."/>
            <person name="Ma J."/>
        </authorList>
    </citation>
    <scope>NUCLEOTIDE SEQUENCE [LARGE SCALE GENOMIC DNA]</scope>
    <source>
        <strain evidence="2">JCM 17939</strain>
    </source>
</reference>
<evidence type="ECO:0000313" key="2">
    <source>
        <dbReference type="Proteomes" id="UP001501442"/>
    </source>
</evidence>
<dbReference type="EMBL" id="BAABHK010000015">
    <property type="protein sequence ID" value="GAA4635161.1"/>
    <property type="molecule type" value="Genomic_DNA"/>
</dbReference>
<evidence type="ECO:0000313" key="1">
    <source>
        <dbReference type="EMBL" id="GAA4635161.1"/>
    </source>
</evidence>
<keyword evidence="2" id="KW-1185">Reference proteome</keyword>
<comment type="caution">
    <text evidence="1">The sequence shown here is derived from an EMBL/GenBank/DDBJ whole genome shotgun (WGS) entry which is preliminary data.</text>
</comment>
<protein>
    <submittedName>
        <fullName evidence="1">Uncharacterized protein</fullName>
    </submittedName>
</protein>
<gene>
    <name evidence="1" type="ORF">GCM10023196_079550</name>
</gene>
<accession>A0ABP8UMX7</accession>